<evidence type="ECO:0000259" key="2">
    <source>
        <dbReference type="PROSITE" id="PS51272"/>
    </source>
</evidence>
<dbReference type="AlphaFoldDB" id="A0AB35MK76"/>
<proteinExistence type="predicted"/>
<dbReference type="Proteomes" id="UP001172756">
    <property type="component" value="Unassembled WGS sequence"/>
</dbReference>
<evidence type="ECO:0000313" key="4">
    <source>
        <dbReference type="Proteomes" id="UP001172756"/>
    </source>
</evidence>
<feature type="signal peptide" evidence="1">
    <location>
        <begin position="1"/>
        <end position="33"/>
    </location>
</feature>
<dbReference type="Pfam" id="PF00395">
    <property type="entry name" value="SLH"/>
    <property type="match status" value="2"/>
</dbReference>
<evidence type="ECO:0000256" key="1">
    <source>
        <dbReference type="SAM" id="SignalP"/>
    </source>
</evidence>
<feature type="domain" description="SLH" evidence="2">
    <location>
        <begin position="236"/>
        <end position="301"/>
    </location>
</feature>
<dbReference type="SUPFAM" id="SSF49464">
    <property type="entry name" value="Carboxypeptidase regulatory domain-like"/>
    <property type="match status" value="1"/>
</dbReference>
<evidence type="ECO:0000313" key="3">
    <source>
        <dbReference type="EMBL" id="MDN4484197.1"/>
    </source>
</evidence>
<comment type="caution">
    <text evidence="3">The sequence shown here is derived from an EMBL/GenBank/DDBJ whole genome shotgun (WGS) entry which is preliminary data.</text>
</comment>
<name>A0AB35MK76_9MICO</name>
<dbReference type="RefSeq" id="WP_301160842.1">
    <property type="nucleotide sequence ID" value="NZ_JAUHQB010000009.1"/>
</dbReference>
<accession>A0AB35MK76</accession>
<organism evidence="3 4">
    <name type="scientific">Demequina lignilytica</name>
    <dbReference type="NCBI Taxonomy" id="3051663"/>
    <lineage>
        <taxon>Bacteria</taxon>
        <taxon>Bacillati</taxon>
        <taxon>Actinomycetota</taxon>
        <taxon>Actinomycetes</taxon>
        <taxon>Micrococcales</taxon>
        <taxon>Demequinaceae</taxon>
        <taxon>Demequina</taxon>
    </lineage>
</organism>
<feature type="domain" description="SLH" evidence="2">
    <location>
        <begin position="302"/>
        <end position="368"/>
    </location>
</feature>
<dbReference type="PROSITE" id="PS51272">
    <property type="entry name" value="SLH"/>
    <property type="match status" value="3"/>
</dbReference>
<protein>
    <submittedName>
        <fullName evidence="3">S-layer homology domain-containing protein</fullName>
    </submittedName>
</protein>
<dbReference type="InterPro" id="IPR008969">
    <property type="entry name" value="CarboxyPept-like_regulatory"/>
</dbReference>
<keyword evidence="1" id="KW-0732">Signal</keyword>
<sequence length="427" mass="45997">MSAAPARALRRAAATAALAAIGASFLVAAPAQAVTYSISGTVSVPDGAPAGWLGMAYVVAIGDDVEYVDVDPTTGAYTIDLPTGGDYLVAVAAEDPAGIEIPNLIPEYWPGTWYADEAETVTVAGAVTGIDIDLDYGETLYGTVTLSDGGNAEGALVLAEGYDGEVIGAASTDEDGYWYMTAMVPEEVVVSATWLDVYGDETTYTSEYFLDAFRPEHAVVLDLGGAHQTDLWFTLDRIPMFWDAYDGEFYPEVEFLASAGITTGWKLKDGSYEYRPLSTVKRDAMAAFLYRLAGVTGYTPPKKSPFIDVPTTHPFYKEIAWLAQSEVTRGWTTSKGTEFRPSSEIGRDAMAAFLYRFAGVSGYTAPTKSAFVDVPKTHQFYTEISWLAQTGVTRGWSTSSGQKFKPASAIKRDAMAAFLHRFAMLDS</sequence>
<dbReference type="EMBL" id="JAUHQB010000009">
    <property type="protein sequence ID" value="MDN4484197.1"/>
    <property type="molecule type" value="Genomic_DNA"/>
</dbReference>
<gene>
    <name evidence="3" type="ORF">QQ002_11655</name>
</gene>
<reference evidence="3 4" key="1">
    <citation type="submission" date="2023-06" db="EMBL/GenBank/DDBJ databases">
        <title>SYSU T0a273.</title>
        <authorList>
            <person name="Gao L."/>
            <person name="Fang B.-Z."/>
            <person name="Li W.-J."/>
        </authorList>
    </citation>
    <scope>NUCLEOTIDE SEQUENCE [LARGE SCALE GENOMIC DNA]</scope>
    <source>
        <strain evidence="3 4">SYSU T0a273</strain>
    </source>
</reference>
<feature type="chain" id="PRO_5044301508" evidence="1">
    <location>
        <begin position="34"/>
        <end position="427"/>
    </location>
</feature>
<dbReference type="InterPro" id="IPR001119">
    <property type="entry name" value="SLH_dom"/>
</dbReference>
<feature type="domain" description="SLH" evidence="2">
    <location>
        <begin position="369"/>
        <end position="427"/>
    </location>
</feature>